<reference evidence="3" key="1">
    <citation type="submission" date="2020-10" db="EMBL/GenBank/DDBJ databases">
        <title>Connecting structure to function with the recovery of over 1000 high-quality activated sludge metagenome-assembled genomes encoding full-length rRNA genes using long-read sequencing.</title>
        <authorList>
            <person name="Singleton C.M."/>
            <person name="Petriglieri F."/>
            <person name="Kristensen J.M."/>
            <person name="Kirkegaard R.H."/>
            <person name="Michaelsen T.Y."/>
            <person name="Andersen M.H."/>
            <person name="Karst S.M."/>
            <person name="Dueholm M.S."/>
            <person name="Nielsen P.H."/>
            <person name="Albertsen M."/>
        </authorList>
    </citation>
    <scope>NUCLEOTIDE SEQUENCE</scope>
    <source>
        <strain evidence="3">EsbW_18-Q3-R4-48_MAXAC.044</strain>
    </source>
</reference>
<dbReference type="InterPro" id="IPR038186">
    <property type="entry name" value="CHAD_dom_sf"/>
</dbReference>
<dbReference type="GO" id="GO:0050355">
    <property type="term" value="F:inorganic triphosphate phosphatase activity"/>
    <property type="evidence" value="ECO:0007669"/>
    <property type="project" value="InterPro"/>
</dbReference>
<dbReference type="InterPro" id="IPR033469">
    <property type="entry name" value="CYTH-like_dom_sf"/>
</dbReference>
<dbReference type="GO" id="GO:0046872">
    <property type="term" value="F:metal ion binding"/>
    <property type="evidence" value="ECO:0007669"/>
    <property type="project" value="TreeGrafter"/>
</dbReference>
<dbReference type="InterPro" id="IPR007899">
    <property type="entry name" value="CHAD_dom"/>
</dbReference>
<dbReference type="CDD" id="cd07756">
    <property type="entry name" value="CYTH-like_Pase_CHAD"/>
    <property type="match status" value="1"/>
</dbReference>
<organism evidence="3 4">
    <name type="scientific">Candidatus Propionivibrio dominans</name>
    <dbReference type="NCBI Taxonomy" id="2954373"/>
    <lineage>
        <taxon>Bacteria</taxon>
        <taxon>Pseudomonadati</taxon>
        <taxon>Pseudomonadota</taxon>
        <taxon>Betaproteobacteria</taxon>
        <taxon>Rhodocyclales</taxon>
        <taxon>Rhodocyclaceae</taxon>
        <taxon>Propionivibrio</taxon>
    </lineage>
</organism>
<accession>A0A9D7FHP1</accession>
<dbReference type="Gene3D" id="1.40.20.10">
    <property type="entry name" value="CHAD domain"/>
    <property type="match status" value="1"/>
</dbReference>
<dbReference type="PROSITE" id="PS51707">
    <property type="entry name" value="CYTH"/>
    <property type="match status" value="1"/>
</dbReference>
<dbReference type="EMBL" id="JADJNC010000030">
    <property type="protein sequence ID" value="MBK7424439.1"/>
    <property type="molecule type" value="Genomic_DNA"/>
</dbReference>
<gene>
    <name evidence="3" type="ORF">IPJ48_15910</name>
</gene>
<dbReference type="SMART" id="SM00880">
    <property type="entry name" value="CHAD"/>
    <property type="match status" value="1"/>
</dbReference>
<dbReference type="InterPro" id="IPR023577">
    <property type="entry name" value="CYTH_domain"/>
</dbReference>
<dbReference type="InterPro" id="IPR039013">
    <property type="entry name" value="YgiF"/>
</dbReference>
<evidence type="ECO:0000313" key="4">
    <source>
        <dbReference type="Proteomes" id="UP000886602"/>
    </source>
</evidence>
<dbReference type="Gene3D" id="2.40.320.10">
    <property type="entry name" value="Hypothetical Protein Pfu-838710-001"/>
    <property type="match status" value="1"/>
</dbReference>
<dbReference type="SMART" id="SM01118">
    <property type="entry name" value="CYTH"/>
    <property type="match status" value="1"/>
</dbReference>
<dbReference type="PANTHER" id="PTHR39569:SF1">
    <property type="entry name" value="INORGANIC TRIPHOSPHATASE"/>
    <property type="match status" value="1"/>
</dbReference>
<protein>
    <submittedName>
        <fullName evidence="3">CHAD domain-containing protein</fullName>
    </submittedName>
</protein>
<evidence type="ECO:0000259" key="1">
    <source>
        <dbReference type="PROSITE" id="PS51707"/>
    </source>
</evidence>
<evidence type="ECO:0000313" key="3">
    <source>
        <dbReference type="EMBL" id="MBK7424439.1"/>
    </source>
</evidence>
<dbReference type="PANTHER" id="PTHR39569">
    <property type="entry name" value="INORGANIC TRIPHOSPHATASE"/>
    <property type="match status" value="1"/>
</dbReference>
<name>A0A9D7FHP1_9RHOO</name>
<evidence type="ECO:0000259" key="2">
    <source>
        <dbReference type="PROSITE" id="PS51708"/>
    </source>
</evidence>
<proteinExistence type="predicted"/>
<dbReference type="Pfam" id="PF05235">
    <property type="entry name" value="CHAD"/>
    <property type="match status" value="1"/>
</dbReference>
<dbReference type="AlphaFoldDB" id="A0A9D7FHP1"/>
<feature type="domain" description="CHAD" evidence="2">
    <location>
        <begin position="223"/>
        <end position="504"/>
    </location>
</feature>
<dbReference type="SUPFAM" id="SSF55154">
    <property type="entry name" value="CYTH-like phosphatases"/>
    <property type="match status" value="1"/>
</dbReference>
<comment type="caution">
    <text evidence="3">The sequence shown here is derived from an EMBL/GenBank/DDBJ whole genome shotgun (WGS) entry which is preliminary data.</text>
</comment>
<feature type="domain" description="CYTH" evidence="1">
    <location>
        <begin position="2"/>
        <end position="208"/>
    </location>
</feature>
<dbReference type="PROSITE" id="PS51708">
    <property type="entry name" value="CHAD"/>
    <property type="match status" value="1"/>
</dbReference>
<dbReference type="Proteomes" id="UP000886602">
    <property type="component" value="Unassembled WGS sequence"/>
</dbReference>
<dbReference type="Pfam" id="PF01928">
    <property type="entry name" value="CYTH"/>
    <property type="match status" value="1"/>
</dbReference>
<sequence>MSTEIELKLRASPTQARRLQAHPALSGNKPQKYRLLNTYYDTPEMDLRQRGIALRLRRKGWAVWLMTVKCAASGAAGLAQRSEWEAPTQPGVFDFGLITDAGLREFLESCHPRLQPVFSTDFTRTAWVLERSGSLVELALDRGKINAIAVAGGAAPVSKPLCELELELLEGASPDALFELAIALATDLHLHPEMASKAERGYALADQDLAKPVKAFASPVNKGMSPVDAFRSIALSCLMQLQGNEAGAIAGKNPEYVHQARVAIRRLRSAFRLFSPVLGVRFVEVYSPRWREMAGGLGSARDWDVFLMETLAPLEEAFPGDPDLAVLRARGEATKARAQASAGITLKQKEYSQLLLAFSAALFRVEPPTIAARHKSSVLSLRKFAARRLQKRAEMIEGLVSQHARMNAERRHELRIAFKKLRYALEFFAPILPRKRLMAYQASLASIQDLLGTLNDQVTASRLIKEVHPKGEPDPLTRGWIAGRTQLLVMALSEELRGFLSNKKPWQ</sequence>